<dbReference type="FunFam" id="3.30.160.60:FF:000299">
    <property type="entry name" value="Zinc finger protein 593"/>
    <property type="match status" value="1"/>
</dbReference>
<comment type="subcellular location">
    <subcellularLocation>
        <location evidence="2">Cytoplasm</location>
    </subcellularLocation>
    <subcellularLocation>
        <location evidence="1">Nucleus</location>
    </subcellularLocation>
</comment>
<dbReference type="PANTHER" id="PTHR46095">
    <property type="entry name" value="ZINC FINGER PROTEIN 593"/>
    <property type="match status" value="1"/>
</dbReference>
<dbReference type="EMBL" id="HACM01008781">
    <property type="protein sequence ID" value="CRZ09223.1"/>
    <property type="molecule type" value="Transcribed_RNA"/>
</dbReference>
<protein>
    <recommendedName>
        <fullName evidence="11">C2H2-type domain-containing protein</fullName>
    </recommendedName>
</protein>
<dbReference type="AlphaFoldDB" id="A0A0H5R4Z9"/>
<evidence type="ECO:0000256" key="4">
    <source>
        <dbReference type="ARBA" id="ARBA00022517"/>
    </source>
</evidence>
<keyword evidence="8" id="KW-0539">Nucleus</keyword>
<evidence type="ECO:0000256" key="7">
    <source>
        <dbReference type="ARBA" id="ARBA00022833"/>
    </source>
</evidence>
<evidence type="ECO:0000256" key="8">
    <source>
        <dbReference type="ARBA" id="ARBA00023242"/>
    </source>
</evidence>
<dbReference type="PANTHER" id="PTHR46095:SF1">
    <property type="entry name" value="ZINC FINGER PROTEIN 593"/>
    <property type="match status" value="1"/>
</dbReference>
<reference evidence="12" key="1">
    <citation type="submission" date="2015-04" db="EMBL/GenBank/DDBJ databases">
        <title>The genome sequence of the plant pathogenic Rhizarian Plasmodiophora brassicae reveals insights in its biotrophic life cycle and the origin of chitin synthesis.</title>
        <authorList>
            <person name="Schwelm A."/>
            <person name="Fogelqvist J."/>
            <person name="Knaust A."/>
            <person name="Julke S."/>
            <person name="Lilja T."/>
            <person name="Dhandapani V."/>
            <person name="Bonilla-Rosso G."/>
            <person name="Karlsson M."/>
            <person name="Shevchenko A."/>
            <person name="Choi S.R."/>
            <person name="Kim H.G."/>
            <person name="Park J.Y."/>
            <person name="Lim Y.P."/>
            <person name="Ludwig-Muller J."/>
            <person name="Dixelius C."/>
        </authorList>
    </citation>
    <scope>NUCLEOTIDE SEQUENCE</scope>
    <source>
        <tissue evidence="12">Potato root galls</tissue>
    </source>
</reference>
<dbReference type="Pfam" id="PF12171">
    <property type="entry name" value="zf-C2H2_jaz"/>
    <property type="match status" value="1"/>
</dbReference>
<dbReference type="GO" id="GO:0005737">
    <property type="term" value="C:cytoplasm"/>
    <property type="evidence" value="ECO:0007669"/>
    <property type="project" value="UniProtKB-SubCell"/>
</dbReference>
<evidence type="ECO:0000313" key="12">
    <source>
        <dbReference type="EMBL" id="CRZ09223.1"/>
    </source>
</evidence>
<feature type="domain" description="C2H2-type" evidence="11">
    <location>
        <begin position="61"/>
        <end position="83"/>
    </location>
</feature>
<evidence type="ECO:0000259" key="11">
    <source>
        <dbReference type="PROSITE" id="PS00028"/>
    </source>
</evidence>
<sequence length="113" mass="12756">MGKPQNRGANTTKNKEYKKARRTRRRAKDVDQIQDEVKLHSVGKLKCVIDPDLPAMGQIQCLPCARYFISHEVLSNHVRTKDHKKRVKTVALPQYTQAEADRAAGMGSMIALV</sequence>
<proteinExistence type="inferred from homology"/>
<evidence type="ECO:0000256" key="6">
    <source>
        <dbReference type="ARBA" id="ARBA00022771"/>
    </source>
</evidence>
<keyword evidence="6" id="KW-0863">Zinc-finger</keyword>
<dbReference type="InterPro" id="IPR036236">
    <property type="entry name" value="Znf_C2H2_sf"/>
</dbReference>
<evidence type="ECO:0000256" key="3">
    <source>
        <dbReference type="ARBA" id="ARBA00022490"/>
    </source>
</evidence>
<dbReference type="InterPro" id="IPR051879">
    <property type="entry name" value="C2H2-ZF_Maturation_Protein"/>
</dbReference>
<keyword evidence="7" id="KW-0862">Zinc</keyword>
<comment type="similarity">
    <text evidence="9">Belongs to the ZNF593/BUD20 C2H2-type zinc-finger protein family.</text>
</comment>
<dbReference type="GO" id="GO:0008270">
    <property type="term" value="F:zinc ion binding"/>
    <property type="evidence" value="ECO:0007669"/>
    <property type="project" value="UniProtKB-KW"/>
</dbReference>
<evidence type="ECO:0000256" key="9">
    <source>
        <dbReference type="ARBA" id="ARBA00038064"/>
    </source>
</evidence>
<evidence type="ECO:0000256" key="10">
    <source>
        <dbReference type="SAM" id="MobiDB-lite"/>
    </source>
</evidence>
<keyword evidence="3" id="KW-0963">Cytoplasm</keyword>
<dbReference type="GO" id="GO:0005634">
    <property type="term" value="C:nucleus"/>
    <property type="evidence" value="ECO:0007669"/>
    <property type="project" value="UniProtKB-SubCell"/>
</dbReference>
<accession>A0A0H5R4Z9</accession>
<keyword evidence="4" id="KW-0690">Ribosome biogenesis</keyword>
<organism evidence="12">
    <name type="scientific">Spongospora subterranea</name>
    <dbReference type="NCBI Taxonomy" id="70186"/>
    <lineage>
        <taxon>Eukaryota</taxon>
        <taxon>Sar</taxon>
        <taxon>Rhizaria</taxon>
        <taxon>Endomyxa</taxon>
        <taxon>Phytomyxea</taxon>
        <taxon>Plasmodiophorida</taxon>
        <taxon>Plasmodiophoridae</taxon>
        <taxon>Spongospora</taxon>
    </lineage>
</organism>
<dbReference type="GO" id="GO:0043021">
    <property type="term" value="F:ribonucleoprotein complex binding"/>
    <property type="evidence" value="ECO:0007669"/>
    <property type="project" value="UniProtKB-ARBA"/>
</dbReference>
<evidence type="ECO:0000256" key="2">
    <source>
        <dbReference type="ARBA" id="ARBA00004496"/>
    </source>
</evidence>
<dbReference type="InterPro" id="IPR022755">
    <property type="entry name" value="Znf_C2H2_jaz"/>
</dbReference>
<dbReference type="SUPFAM" id="SSF57667">
    <property type="entry name" value="beta-beta-alpha zinc fingers"/>
    <property type="match status" value="1"/>
</dbReference>
<dbReference type="Gene3D" id="3.30.160.60">
    <property type="entry name" value="Classic Zinc Finger"/>
    <property type="match status" value="1"/>
</dbReference>
<dbReference type="InterPro" id="IPR013087">
    <property type="entry name" value="Znf_C2H2_type"/>
</dbReference>
<evidence type="ECO:0000256" key="1">
    <source>
        <dbReference type="ARBA" id="ARBA00004123"/>
    </source>
</evidence>
<evidence type="ECO:0000256" key="5">
    <source>
        <dbReference type="ARBA" id="ARBA00022723"/>
    </source>
</evidence>
<keyword evidence="5" id="KW-0479">Metal-binding</keyword>
<feature type="region of interest" description="Disordered" evidence="10">
    <location>
        <begin position="1"/>
        <end position="31"/>
    </location>
</feature>
<dbReference type="PROSITE" id="PS00028">
    <property type="entry name" value="ZINC_FINGER_C2H2_1"/>
    <property type="match status" value="1"/>
</dbReference>
<dbReference type="GO" id="GO:0042254">
    <property type="term" value="P:ribosome biogenesis"/>
    <property type="evidence" value="ECO:0007669"/>
    <property type="project" value="UniProtKB-KW"/>
</dbReference>
<name>A0A0H5R4Z9_9EUKA</name>
<feature type="compositionally biased region" description="Basic residues" evidence="10">
    <location>
        <begin position="16"/>
        <end position="27"/>
    </location>
</feature>